<evidence type="ECO:0000313" key="1">
    <source>
        <dbReference type="EMBL" id="MBX58163.1"/>
    </source>
</evidence>
<reference evidence="1" key="1">
    <citation type="submission" date="2018-02" db="EMBL/GenBank/DDBJ databases">
        <title>Rhizophora mucronata_Transcriptome.</title>
        <authorList>
            <person name="Meera S.P."/>
            <person name="Sreeshan A."/>
            <person name="Augustine A."/>
        </authorList>
    </citation>
    <scope>NUCLEOTIDE SEQUENCE</scope>
    <source>
        <tissue evidence="1">Leaf</tissue>
    </source>
</reference>
<name>A0A2P2PU17_RHIMU</name>
<accession>A0A2P2PU17</accession>
<sequence>MSLRVRAVLEGDRVIIIATKNI</sequence>
<proteinExistence type="predicted"/>
<protein>
    <submittedName>
        <fullName evidence="1">Uncharacterized protein</fullName>
    </submittedName>
</protein>
<dbReference type="AlphaFoldDB" id="A0A2P2PU17"/>
<dbReference type="EMBL" id="GGEC01077679">
    <property type="protein sequence ID" value="MBX58163.1"/>
    <property type="molecule type" value="Transcribed_RNA"/>
</dbReference>
<organism evidence="1">
    <name type="scientific">Rhizophora mucronata</name>
    <name type="common">Asiatic mangrove</name>
    <dbReference type="NCBI Taxonomy" id="61149"/>
    <lineage>
        <taxon>Eukaryota</taxon>
        <taxon>Viridiplantae</taxon>
        <taxon>Streptophyta</taxon>
        <taxon>Embryophyta</taxon>
        <taxon>Tracheophyta</taxon>
        <taxon>Spermatophyta</taxon>
        <taxon>Magnoliopsida</taxon>
        <taxon>eudicotyledons</taxon>
        <taxon>Gunneridae</taxon>
        <taxon>Pentapetalae</taxon>
        <taxon>rosids</taxon>
        <taxon>fabids</taxon>
        <taxon>Malpighiales</taxon>
        <taxon>Rhizophoraceae</taxon>
        <taxon>Rhizophora</taxon>
    </lineage>
</organism>